<proteinExistence type="predicted"/>
<gene>
    <name evidence="1" type="ORF">DW921_09120</name>
</gene>
<evidence type="ECO:0000313" key="2">
    <source>
        <dbReference type="Proteomes" id="UP000283855"/>
    </source>
</evidence>
<name>A0A413SZ07_9BACT</name>
<accession>A0A413SZ07</accession>
<protein>
    <submittedName>
        <fullName evidence="1">Uncharacterized protein</fullName>
    </submittedName>
</protein>
<organism evidence="1 2">
    <name type="scientific">Phocaeicola coprophilus</name>
    <dbReference type="NCBI Taxonomy" id="387090"/>
    <lineage>
        <taxon>Bacteria</taxon>
        <taxon>Pseudomonadati</taxon>
        <taxon>Bacteroidota</taxon>
        <taxon>Bacteroidia</taxon>
        <taxon>Bacteroidales</taxon>
        <taxon>Bacteroidaceae</taxon>
        <taxon>Phocaeicola</taxon>
    </lineage>
</organism>
<dbReference type="RefSeq" id="WP_118400539.1">
    <property type="nucleotide sequence ID" value="NZ_CABJGD010000018.1"/>
</dbReference>
<sequence>MKTQPLLSRVEIMGSLLSKEVIDTEKSNLTLGMYQHFDFFDSDTIRTNYTPGVLEPCVVPYKLAIPASAGVGIMFGYKLPRFTFHVTGHANGILMGGVLSDFYRLYHRNYNWGTGFSAKLKLKGSMCDDKLSFSLNNRFYRLYSQNDWYSDKGYSPNPGEPPVDVEGDSSRGTVYHLEGQVNYKVWKSLSITTQCDWFNRSTLYHRMVAIDPSFSINGFFIDSNQLSFQLMLTYTL</sequence>
<dbReference type="AlphaFoldDB" id="A0A413SZ07"/>
<comment type="caution">
    <text evidence="1">The sequence shown here is derived from an EMBL/GenBank/DDBJ whole genome shotgun (WGS) entry which is preliminary data.</text>
</comment>
<evidence type="ECO:0000313" key="1">
    <source>
        <dbReference type="EMBL" id="RHA75060.1"/>
    </source>
</evidence>
<reference evidence="1 2" key="1">
    <citation type="submission" date="2018-08" db="EMBL/GenBank/DDBJ databases">
        <title>A genome reference for cultivated species of the human gut microbiota.</title>
        <authorList>
            <person name="Zou Y."/>
            <person name="Xue W."/>
            <person name="Luo G."/>
        </authorList>
    </citation>
    <scope>NUCLEOTIDE SEQUENCE [LARGE SCALE GENOMIC DNA]</scope>
    <source>
        <strain evidence="1 2">AM42-38</strain>
    </source>
</reference>
<dbReference type="EMBL" id="QSFT01000018">
    <property type="protein sequence ID" value="RHA75060.1"/>
    <property type="molecule type" value="Genomic_DNA"/>
</dbReference>
<dbReference type="Proteomes" id="UP000283855">
    <property type="component" value="Unassembled WGS sequence"/>
</dbReference>